<name>A0ACB9TDQ3_HOLOL</name>
<keyword evidence="2" id="KW-1185">Reference proteome</keyword>
<dbReference type="Proteomes" id="UP001056778">
    <property type="component" value="Chromosome 3"/>
</dbReference>
<evidence type="ECO:0000313" key="2">
    <source>
        <dbReference type="Proteomes" id="UP001056778"/>
    </source>
</evidence>
<protein>
    <submittedName>
        <fullName evidence="1">Dnaj subfamily c member 11</fullName>
    </submittedName>
</protein>
<sequence>MDFDLDNDSFLEEDYYTALNVPKNATKEEINNSYRRLSRLYHPDKHVDPKQKEKAEIIFNKVKTAYEILSDPHRRAIYDSLGVKGLETEGWEIVQRTRTPAEIRAEYEQLAEERAERKKQQQTNPHGAITVNINATDLFNPYDDLALDDLDILSDSLIPNIEVSGMSFNQSVEFPLTQKDTCTLSGQLHTQNGTGTGGINLSWRHIYSHKSWGEVEVVAEFAQYNFSIQVGLPHSYISMSYTKKLLNQELKLRIAIKGGTFGGIFEYGIEKRVSKHSNVSAAVAVGMPTGVKLKIRLTRANQVYSFPIHLCEEILPAPIFYATIVPVVVYVIVKKGFVEPFLKEQRAKEVEKQKQTNKTKLLQKKKEAQAAIELMNATYTRIIEEEEAKKGLIIVKALYGKIISASGDTQSGDSDEVLEVTVPLQCLVKDSKLVLHESSKSQLPGFFDPAVGEEKSLLVVYNYRQQLHEVTIRDSEALRIPKNSHKCANTTKLIRSSITCICQRNLTTTEVSTALRPFYFSVHPDLFGQHPEQRTTNENSLKQLSSYIESIQNKRFPSPCTLQFYIRPKLQQNDVFKLVKVSLSDNDIRKTVLALLKCCDLPTEYVEKIPKQRKHINIFEIDYKNISKLDPIFGPIIMQSIIKEERETQSLIYWLKDNYLTAIEKSNINRPIRQDVEKLKKMVIDRVGVSQIIWDCGWNEMHFRGCLQSFIALAEQNPEPMHILKGRVLVFAPFTGVSLDGHIMLYTGEVRHNWLDLIKNVRKYDEVLLRIPGFEKTVSQVLRDIKVERRKFMPKILAGEYERQLQQLTTSLSDYHGLRGYPKHWPKSLSNYEIVVETEAGPLMVSPTGQFIVPSSCPGSLLVNFISENMLEASNRLKTYTTNKHVERSLREECINEFHLESLHKDDNVTPDLMIECCKKLIQNKDKLANLLNLQLNISTYYSVLSDGVVCIPWNFEL</sequence>
<organism evidence="1 2">
    <name type="scientific">Holotrichia oblita</name>
    <name type="common">Chafer beetle</name>
    <dbReference type="NCBI Taxonomy" id="644536"/>
    <lineage>
        <taxon>Eukaryota</taxon>
        <taxon>Metazoa</taxon>
        <taxon>Ecdysozoa</taxon>
        <taxon>Arthropoda</taxon>
        <taxon>Hexapoda</taxon>
        <taxon>Insecta</taxon>
        <taxon>Pterygota</taxon>
        <taxon>Neoptera</taxon>
        <taxon>Endopterygota</taxon>
        <taxon>Coleoptera</taxon>
        <taxon>Polyphaga</taxon>
        <taxon>Scarabaeiformia</taxon>
        <taxon>Scarabaeidae</taxon>
        <taxon>Melolonthinae</taxon>
        <taxon>Holotrichia</taxon>
    </lineage>
</organism>
<dbReference type="EMBL" id="CM043017">
    <property type="protein sequence ID" value="KAI4464839.1"/>
    <property type="molecule type" value="Genomic_DNA"/>
</dbReference>
<reference evidence="1" key="1">
    <citation type="submission" date="2022-04" db="EMBL/GenBank/DDBJ databases">
        <title>Chromosome-scale genome assembly of Holotrichia oblita Faldermann.</title>
        <authorList>
            <person name="Rongchong L."/>
        </authorList>
    </citation>
    <scope>NUCLEOTIDE SEQUENCE</scope>
    <source>
        <strain evidence="1">81SQS9</strain>
    </source>
</reference>
<proteinExistence type="predicted"/>
<evidence type="ECO:0000313" key="1">
    <source>
        <dbReference type="EMBL" id="KAI4464839.1"/>
    </source>
</evidence>
<accession>A0ACB9TDQ3</accession>
<comment type="caution">
    <text evidence="1">The sequence shown here is derived from an EMBL/GenBank/DDBJ whole genome shotgun (WGS) entry which is preliminary data.</text>
</comment>
<gene>
    <name evidence="1" type="ORF">MML48_3g00020300</name>
</gene>